<evidence type="ECO:0000313" key="2">
    <source>
        <dbReference type="EMBL" id="CAB4582250.1"/>
    </source>
</evidence>
<dbReference type="InterPro" id="IPR050678">
    <property type="entry name" value="DNA_Partitioning_ATPase"/>
</dbReference>
<name>A0A6J6EZY2_9ZZZZ</name>
<proteinExistence type="predicted"/>
<feature type="domain" description="AAA" evidence="1">
    <location>
        <begin position="1"/>
        <end position="151"/>
    </location>
</feature>
<dbReference type="InterPro" id="IPR025669">
    <property type="entry name" value="AAA_dom"/>
</dbReference>
<dbReference type="AlphaFoldDB" id="A0A6J6EZY2"/>
<evidence type="ECO:0000259" key="1">
    <source>
        <dbReference type="Pfam" id="PF13614"/>
    </source>
</evidence>
<dbReference type="PANTHER" id="PTHR13696">
    <property type="entry name" value="P-LOOP CONTAINING NUCLEOSIDE TRIPHOSPHATE HYDROLASE"/>
    <property type="match status" value="1"/>
</dbReference>
<accession>A0A6J6EZY2</accession>
<dbReference type="SUPFAM" id="SSF52540">
    <property type="entry name" value="P-loop containing nucleoside triphosphate hydrolases"/>
    <property type="match status" value="1"/>
</dbReference>
<dbReference type="PANTHER" id="PTHR13696:SF99">
    <property type="entry name" value="COBYRINIC ACID AC-DIAMIDE SYNTHASE"/>
    <property type="match status" value="1"/>
</dbReference>
<dbReference type="EMBL" id="CAEZUB010000003">
    <property type="protein sequence ID" value="CAB4582250.1"/>
    <property type="molecule type" value="Genomic_DNA"/>
</dbReference>
<sequence>MKIIAIANPAGGTGKTVLSHALAVAFAEFGKKTLLIDLDSFGSLTFRLGLENPRVTITEFIAGVKITEENLITTPERFDFIASDSRLTANLNEDALAKVLEKLPKEYDVVILDVASTLTPSLSSALNSSDHVFVPVSQSLHSLRGLIQLRKISDKPVTAITFGAVDPEEISPVLDVAILRSDEVENAASTNLSVLSTNKSSDVSESYRSAAYSILELLGLE</sequence>
<dbReference type="InterPro" id="IPR027417">
    <property type="entry name" value="P-loop_NTPase"/>
</dbReference>
<gene>
    <name evidence="2" type="ORF">UFOPK1775_00057</name>
</gene>
<dbReference type="Pfam" id="PF13614">
    <property type="entry name" value="AAA_31"/>
    <property type="match status" value="1"/>
</dbReference>
<organism evidence="2">
    <name type="scientific">freshwater metagenome</name>
    <dbReference type="NCBI Taxonomy" id="449393"/>
    <lineage>
        <taxon>unclassified sequences</taxon>
        <taxon>metagenomes</taxon>
        <taxon>ecological metagenomes</taxon>
    </lineage>
</organism>
<dbReference type="Gene3D" id="3.40.50.300">
    <property type="entry name" value="P-loop containing nucleotide triphosphate hydrolases"/>
    <property type="match status" value="1"/>
</dbReference>
<reference evidence="2" key="1">
    <citation type="submission" date="2020-05" db="EMBL/GenBank/DDBJ databases">
        <authorList>
            <person name="Chiriac C."/>
            <person name="Salcher M."/>
            <person name="Ghai R."/>
            <person name="Kavagutti S V."/>
        </authorList>
    </citation>
    <scope>NUCLEOTIDE SEQUENCE</scope>
</reference>
<protein>
    <submittedName>
        <fullName evidence="2">Unannotated protein</fullName>
    </submittedName>
</protein>